<keyword evidence="6" id="KW-0408">Iron</keyword>
<evidence type="ECO:0000256" key="2">
    <source>
        <dbReference type="ARBA" id="ARBA00022448"/>
    </source>
</evidence>
<evidence type="ECO:0000256" key="6">
    <source>
        <dbReference type="ARBA" id="ARBA00023004"/>
    </source>
</evidence>
<dbReference type="AlphaFoldDB" id="A0A358E1Z1"/>
<dbReference type="PROSITE" id="PS52016">
    <property type="entry name" value="TONB_DEPENDENT_REC_3"/>
    <property type="match status" value="1"/>
</dbReference>
<keyword evidence="12" id="KW-0732">Signal</keyword>
<dbReference type="SUPFAM" id="SSF56935">
    <property type="entry name" value="Porins"/>
    <property type="match status" value="1"/>
</dbReference>
<feature type="chain" id="PRO_5016991169" evidence="12">
    <location>
        <begin position="34"/>
        <end position="307"/>
    </location>
</feature>
<dbReference type="Pfam" id="PF07715">
    <property type="entry name" value="Plug"/>
    <property type="match status" value="1"/>
</dbReference>
<evidence type="ECO:0000313" key="15">
    <source>
        <dbReference type="Proteomes" id="UP000264779"/>
    </source>
</evidence>
<keyword evidence="3 11" id="KW-1134">Transmembrane beta strand</keyword>
<evidence type="ECO:0000256" key="4">
    <source>
        <dbReference type="ARBA" id="ARBA00022496"/>
    </source>
</evidence>
<feature type="signal peptide" evidence="12">
    <location>
        <begin position="1"/>
        <end position="33"/>
    </location>
</feature>
<keyword evidence="5 11" id="KW-0812">Transmembrane</keyword>
<dbReference type="Gene3D" id="2.40.170.20">
    <property type="entry name" value="TonB-dependent receptor, beta-barrel domain"/>
    <property type="match status" value="1"/>
</dbReference>
<organism evidence="14 15">
    <name type="scientific">Alteromonas australica</name>
    <dbReference type="NCBI Taxonomy" id="589873"/>
    <lineage>
        <taxon>Bacteria</taxon>
        <taxon>Pseudomonadati</taxon>
        <taxon>Pseudomonadota</taxon>
        <taxon>Gammaproteobacteria</taxon>
        <taxon>Alteromonadales</taxon>
        <taxon>Alteromonadaceae</taxon>
        <taxon>Alteromonas/Salinimonas group</taxon>
        <taxon>Alteromonas</taxon>
    </lineage>
</organism>
<feature type="non-terminal residue" evidence="14">
    <location>
        <position position="307"/>
    </location>
</feature>
<dbReference type="PANTHER" id="PTHR32552">
    <property type="entry name" value="FERRICHROME IRON RECEPTOR-RELATED"/>
    <property type="match status" value="1"/>
</dbReference>
<gene>
    <name evidence="14" type="ORF">DEB45_12010</name>
</gene>
<name>A0A358E1Z1_9ALTE</name>
<protein>
    <submittedName>
        <fullName evidence="14">TonB-dependent receptor</fullName>
    </submittedName>
</protein>
<keyword evidence="14" id="KW-0675">Receptor</keyword>
<keyword evidence="10 11" id="KW-0998">Cell outer membrane</keyword>
<evidence type="ECO:0000256" key="12">
    <source>
        <dbReference type="SAM" id="SignalP"/>
    </source>
</evidence>
<dbReference type="EMBL" id="DONK01000183">
    <property type="protein sequence ID" value="HBU51975.1"/>
    <property type="molecule type" value="Genomic_DNA"/>
</dbReference>
<dbReference type="GO" id="GO:0006826">
    <property type="term" value="P:iron ion transport"/>
    <property type="evidence" value="ECO:0007669"/>
    <property type="project" value="UniProtKB-KW"/>
</dbReference>
<evidence type="ECO:0000256" key="3">
    <source>
        <dbReference type="ARBA" id="ARBA00022452"/>
    </source>
</evidence>
<keyword evidence="9 11" id="KW-0472">Membrane</keyword>
<comment type="similarity">
    <text evidence="11">Belongs to the TonB-dependent receptor family.</text>
</comment>
<dbReference type="PANTHER" id="PTHR32552:SF81">
    <property type="entry name" value="TONB-DEPENDENT OUTER MEMBRANE RECEPTOR"/>
    <property type="match status" value="1"/>
</dbReference>
<keyword evidence="8" id="KW-0798">TonB box</keyword>
<evidence type="ECO:0000256" key="10">
    <source>
        <dbReference type="ARBA" id="ARBA00023237"/>
    </source>
</evidence>
<dbReference type="InterPro" id="IPR012910">
    <property type="entry name" value="Plug_dom"/>
</dbReference>
<comment type="subcellular location">
    <subcellularLocation>
        <location evidence="1 11">Cell outer membrane</location>
        <topology evidence="1 11">Multi-pass membrane protein</topology>
    </subcellularLocation>
</comment>
<keyword evidence="7" id="KW-0406">Ion transport</keyword>
<keyword evidence="2 11" id="KW-0813">Transport</keyword>
<sequence>MTTKIRNNRLGNPTIVAASVAVALLGGTQNALAQPQNKGEGIEQIIVTSQKRVKNLEEVPVSVAAMNEKAIEQTGLRELQEMDEYIPNLQMSKGSSYKTNITIRGVGSSSRNIGFDSRVGVYVDGVYMGQSPATNQDILDVERIEVLRGPQGTLFGKNTVAGAISMITKAPDEEFSGKVKVDIGNYASRRIAASVNVPLSDSTFAKLSVNKQTRDGYVDNLPTSSSIGEQDSLSYRLQLKSILTDRVDINIALDGMDTERAPYTGSAFASPLGTLTPTTDQYTAINEFEPIEDRELKGGAVTVDWDL</sequence>
<accession>A0A358E1Z1</accession>
<dbReference type="InterPro" id="IPR036942">
    <property type="entry name" value="Beta-barrel_TonB_sf"/>
</dbReference>
<evidence type="ECO:0000256" key="8">
    <source>
        <dbReference type="ARBA" id="ARBA00023077"/>
    </source>
</evidence>
<evidence type="ECO:0000256" key="1">
    <source>
        <dbReference type="ARBA" id="ARBA00004571"/>
    </source>
</evidence>
<evidence type="ECO:0000256" key="9">
    <source>
        <dbReference type="ARBA" id="ARBA00023136"/>
    </source>
</evidence>
<evidence type="ECO:0000256" key="11">
    <source>
        <dbReference type="PROSITE-ProRule" id="PRU01360"/>
    </source>
</evidence>
<comment type="caution">
    <text evidence="14">The sequence shown here is derived from an EMBL/GenBank/DDBJ whole genome shotgun (WGS) entry which is preliminary data.</text>
</comment>
<evidence type="ECO:0000256" key="7">
    <source>
        <dbReference type="ARBA" id="ARBA00023065"/>
    </source>
</evidence>
<dbReference type="InterPro" id="IPR039426">
    <property type="entry name" value="TonB-dep_rcpt-like"/>
</dbReference>
<reference evidence="14 15" key="1">
    <citation type="journal article" date="2018" name="Nat. Biotechnol.">
        <title>A standardized bacterial taxonomy based on genome phylogeny substantially revises the tree of life.</title>
        <authorList>
            <person name="Parks D.H."/>
            <person name="Chuvochina M."/>
            <person name="Waite D.W."/>
            <person name="Rinke C."/>
            <person name="Skarshewski A."/>
            <person name="Chaumeil P.A."/>
            <person name="Hugenholtz P."/>
        </authorList>
    </citation>
    <scope>NUCLEOTIDE SEQUENCE [LARGE SCALE GENOMIC DNA]</scope>
    <source>
        <strain evidence="14">UBA11621</strain>
    </source>
</reference>
<evidence type="ECO:0000256" key="5">
    <source>
        <dbReference type="ARBA" id="ARBA00022692"/>
    </source>
</evidence>
<evidence type="ECO:0000259" key="13">
    <source>
        <dbReference type="Pfam" id="PF07715"/>
    </source>
</evidence>
<keyword evidence="4" id="KW-0410">Iron transport</keyword>
<feature type="domain" description="TonB-dependent receptor plug" evidence="13">
    <location>
        <begin position="56"/>
        <end position="163"/>
    </location>
</feature>
<proteinExistence type="inferred from homology"/>
<evidence type="ECO:0000313" key="14">
    <source>
        <dbReference type="EMBL" id="HBU51975.1"/>
    </source>
</evidence>
<dbReference type="Proteomes" id="UP000264779">
    <property type="component" value="Unassembled WGS sequence"/>
</dbReference>
<dbReference type="GO" id="GO:0009279">
    <property type="term" value="C:cell outer membrane"/>
    <property type="evidence" value="ECO:0007669"/>
    <property type="project" value="UniProtKB-SubCell"/>
</dbReference>